<evidence type="ECO:0000256" key="2">
    <source>
        <dbReference type="ARBA" id="ARBA00009840"/>
    </source>
</evidence>
<dbReference type="PANTHER" id="PTHR30563:SF0">
    <property type="entry name" value="DNA RECOMBINATION PROTEIN RMUC"/>
    <property type="match status" value="1"/>
</dbReference>
<evidence type="ECO:0000313" key="8">
    <source>
        <dbReference type="Proteomes" id="UP000298180"/>
    </source>
</evidence>
<dbReference type="OrthoDB" id="9765111at2"/>
<dbReference type="PANTHER" id="PTHR30563">
    <property type="entry name" value="DNA RECOMBINATION PROTEIN RMUC"/>
    <property type="match status" value="1"/>
</dbReference>
<protein>
    <submittedName>
        <fullName evidence="7">DNA recombination protein RmuC</fullName>
    </submittedName>
</protein>
<dbReference type="Pfam" id="PF02646">
    <property type="entry name" value="RmuC"/>
    <property type="match status" value="1"/>
</dbReference>
<evidence type="ECO:0000256" key="1">
    <source>
        <dbReference type="ARBA" id="ARBA00003416"/>
    </source>
</evidence>
<accession>A0A4Z0BMA8</accession>
<feature type="coiled-coil region" evidence="5">
    <location>
        <begin position="48"/>
        <end position="82"/>
    </location>
</feature>
<feature type="transmembrane region" description="Helical" evidence="6">
    <location>
        <begin position="12"/>
        <end position="32"/>
    </location>
</feature>
<keyword evidence="6" id="KW-0472">Membrane</keyword>
<dbReference type="RefSeq" id="WP_135264798.1">
    <property type="nucleotide sequence ID" value="NZ_SMLM01000003.1"/>
</dbReference>
<dbReference type="EMBL" id="SMLM01000003">
    <property type="protein sequence ID" value="TFZ00456.1"/>
    <property type="molecule type" value="Genomic_DNA"/>
</dbReference>
<evidence type="ECO:0000313" key="7">
    <source>
        <dbReference type="EMBL" id="TFZ00456.1"/>
    </source>
</evidence>
<keyword evidence="4" id="KW-0233">DNA recombination</keyword>
<name>A0A4Z0BMA8_9BURK</name>
<proteinExistence type="inferred from homology"/>
<evidence type="ECO:0000256" key="6">
    <source>
        <dbReference type="SAM" id="Phobius"/>
    </source>
</evidence>
<keyword evidence="8" id="KW-1185">Reference proteome</keyword>
<organism evidence="7 8">
    <name type="scientific">Ramlibacter henchirensis</name>
    <dbReference type="NCBI Taxonomy" id="204072"/>
    <lineage>
        <taxon>Bacteria</taxon>
        <taxon>Pseudomonadati</taxon>
        <taxon>Pseudomonadota</taxon>
        <taxon>Betaproteobacteria</taxon>
        <taxon>Burkholderiales</taxon>
        <taxon>Comamonadaceae</taxon>
        <taxon>Ramlibacter</taxon>
    </lineage>
</organism>
<keyword evidence="3 5" id="KW-0175">Coiled coil</keyword>
<reference evidence="7 8" key="1">
    <citation type="submission" date="2019-03" db="EMBL/GenBank/DDBJ databases">
        <title>Ramlibacter henchirensis DSM 14656, whole genome shotgun sequence.</title>
        <authorList>
            <person name="Zhang X."/>
            <person name="Feng G."/>
            <person name="Zhu H."/>
        </authorList>
    </citation>
    <scope>NUCLEOTIDE SEQUENCE [LARGE SCALE GENOMIC DNA]</scope>
    <source>
        <strain evidence="7 8">DSM 14656</strain>
    </source>
</reference>
<dbReference type="InterPro" id="IPR003798">
    <property type="entry name" value="DNA_recombination_RmuC"/>
</dbReference>
<feature type="coiled-coil region" evidence="5">
    <location>
        <begin position="107"/>
        <end position="222"/>
    </location>
</feature>
<comment type="similarity">
    <text evidence="2">Belongs to the RmuC family.</text>
</comment>
<keyword evidence="6" id="KW-0812">Transmembrane</keyword>
<evidence type="ECO:0000256" key="4">
    <source>
        <dbReference type="ARBA" id="ARBA00023172"/>
    </source>
</evidence>
<evidence type="ECO:0000256" key="3">
    <source>
        <dbReference type="ARBA" id="ARBA00023054"/>
    </source>
</evidence>
<gene>
    <name evidence="7" type="ORF">EZ313_18520</name>
</gene>
<dbReference type="AlphaFoldDB" id="A0A4Z0BMA8"/>
<comment type="caution">
    <text evidence="7">The sequence shown here is derived from an EMBL/GenBank/DDBJ whole genome shotgun (WGS) entry which is preliminary data.</text>
</comment>
<comment type="function">
    <text evidence="1">Involved in DNA recombination.</text>
</comment>
<keyword evidence="6" id="KW-1133">Transmembrane helix</keyword>
<dbReference type="Proteomes" id="UP000298180">
    <property type="component" value="Unassembled WGS sequence"/>
</dbReference>
<evidence type="ECO:0000256" key="5">
    <source>
        <dbReference type="SAM" id="Coils"/>
    </source>
</evidence>
<sequence length="548" mass="60178">MTQLPAGAGTVWLLVAATVLLLVGVIAGWLLARRSAGAQIQAVAAQVKAEALVEVATLGERARSLEAERQSLSAELLEVRSQSAALRDALDSSRDERAQLGERAARVAVLEAEMTALVTRAERLAQDLSGVERRAAGLDASLKAEAETAETLRRELAVAIEAREGLQRQAVELGRQVAELTTQLNAERSQSQEKLALLTNAKDELSNQFKALANDILEEKTRKFSEQNQASLGQLLDPLRLRLQEFQGRVEKLYDTEGKERSALAQQVLQLLELNRTLADEAKNLTSALKGSAKVQGNWGELILERVLEGCGLRKGVEYETQASVNREEGGRAQADVVIRMPEERSLVVDAKVSLLAYEEYASSDEDDVRAAARKRHLDSIRAHVKGLSERNYQLLYGLKSIDFVLMFVPIEPAFMLAVTDDGSLFMDAWNRNVLLVSPSTLMFVLRTVAHLWRQEQQSRNAQEIARRGAELYDRLTAFVADLEKVGKNIKQASEAYGEAFDKLTKNKGNVIRQAEMLRSLGVKPTKSLPAPLVADAVGDSEGEFGTA</sequence>
<dbReference type="GO" id="GO:0006310">
    <property type="term" value="P:DNA recombination"/>
    <property type="evidence" value="ECO:0007669"/>
    <property type="project" value="UniProtKB-KW"/>
</dbReference>
<dbReference type="Gene3D" id="1.10.287.1490">
    <property type="match status" value="1"/>
</dbReference>